<evidence type="ECO:0000256" key="1">
    <source>
        <dbReference type="SAM" id="Phobius"/>
    </source>
</evidence>
<dbReference type="GeneID" id="89336615"/>
<feature type="transmembrane region" description="Helical" evidence="1">
    <location>
        <begin position="143"/>
        <end position="167"/>
    </location>
</feature>
<dbReference type="AlphaFoldDB" id="A0AAX4KWW5"/>
<proteinExistence type="predicted"/>
<evidence type="ECO:0000313" key="2">
    <source>
        <dbReference type="EMBL" id="WWQ59360.1"/>
    </source>
</evidence>
<dbReference type="RefSeq" id="WP_338598460.1">
    <property type="nucleotide sequence ID" value="NZ_CP146016.1"/>
</dbReference>
<protein>
    <recommendedName>
        <fullName evidence="4">ABC transporter permease</fullName>
    </recommendedName>
</protein>
<feature type="transmembrane region" description="Helical" evidence="1">
    <location>
        <begin position="102"/>
        <end position="131"/>
    </location>
</feature>
<keyword evidence="1" id="KW-1133">Transmembrane helix</keyword>
<keyword evidence="3" id="KW-1185">Reference proteome</keyword>
<evidence type="ECO:0008006" key="4">
    <source>
        <dbReference type="Google" id="ProtNLM"/>
    </source>
</evidence>
<gene>
    <name evidence="2" type="ORF">V6M85_07565</name>
</gene>
<organism evidence="2 3">
    <name type="scientific">Sulfolobus tengchongensis</name>
    <dbReference type="NCBI Taxonomy" id="207809"/>
    <lineage>
        <taxon>Archaea</taxon>
        <taxon>Thermoproteota</taxon>
        <taxon>Thermoprotei</taxon>
        <taxon>Sulfolobales</taxon>
        <taxon>Sulfolobaceae</taxon>
        <taxon>Sulfolobus</taxon>
    </lineage>
</organism>
<sequence length="275" mass="31214">MRRFLIYIVKRLLLNPNLVGWGILYILFWGSIGAYLMAPSFIKQIPTAYISKVYQSYVASWYADLVTLSLSALAVSVAFMLFYQTGTLPYLFRYSRLKESTYIVSVYSGTLIAGLAIELSLTGLISVIFSNNGIGITIYPHEFYILIPFILLANLFFISLSTFLVLLTIKFNGMRVQNLISFTPLVLGFLFYSLFTFSEYPKTLDYTSPYLSLILLLYYGYSGNTPPANLQNPQSSASLELVIISSILWVLILTLANIILIRRIYFTNIEESKQL</sequence>
<dbReference type="EMBL" id="CP146016">
    <property type="protein sequence ID" value="WWQ59360.1"/>
    <property type="molecule type" value="Genomic_DNA"/>
</dbReference>
<accession>A0AAX4KWW5</accession>
<dbReference type="Proteomes" id="UP001432202">
    <property type="component" value="Chromosome"/>
</dbReference>
<keyword evidence="1" id="KW-0812">Transmembrane</keyword>
<feature type="transmembrane region" description="Helical" evidence="1">
    <location>
        <begin position="241"/>
        <end position="261"/>
    </location>
</feature>
<feature type="transmembrane region" description="Helical" evidence="1">
    <location>
        <begin position="18"/>
        <end position="38"/>
    </location>
</feature>
<name>A0AAX4KWW5_9CREN</name>
<feature type="transmembrane region" description="Helical" evidence="1">
    <location>
        <begin position="59"/>
        <end position="82"/>
    </location>
</feature>
<feature type="transmembrane region" description="Helical" evidence="1">
    <location>
        <begin position="179"/>
        <end position="197"/>
    </location>
</feature>
<reference evidence="2 3" key="1">
    <citation type="submission" date="2024-02" db="EMBL/GenBank/DDBJ databases">
        <title>STSV induces naive adaptation in Sulfolobus.</title>
        <authorList>
            <person name="Xiang X."/>
            <person name="Song M."/>
        </authorList>
    </citation>
    <scope>NUCLEOTIDE SEQUENCE [LARGE SCALE GENOMIC DNA]</scope>
    <source>
        <strain evidence="2 3">RT2</strain>
    </source>
</reference>
<keyword evidence="1" id="KW-0472">Membrane</keyword>
<evidence type="ECO:0000313" key="3">
    <source>
        <dbReference type="Proteomes" id="UP001432202"/>
    </source>
</evidence>